<accession>A0A8E6B917</accession>
<dbReference type="Proteomes" id="UP000676194">
    <property type="component" value="Chromosome"/>
</dbReference>
<dbReference type="AlphaFoldDB" id="A0A8E6B917"/>
<keyword evidence="2" id="KW-1185">Reference proteome</keyword>
<reference evidence="1" key="1">
    <citation type="submission" date="2021-05" db="EMBL/GenBank/DDBJ databases">
        <title>Complete genome sequence of the cellulolytic planctomycete Telmatocola sphagniphila SP2T and characterization of the first cellulase from planctomycetes.</title>
        <authorList>
            <person name="Rakitin A.L."/>
            <person name="Beletsky A.V."/>
            <person name="Naumoff D.G."/>
            <person name="Kulichevskaya I.S."/>
            <person name="Mardanov A.V."/>
            <person name="Ravin N.V."/>
            <person name="Dedysh S.N."/>
        </authorList>
    </citation>
    <scope>NUCLEOTIDE SEQUENCE</scope>
    <source>
        <strain evidence="1">SP2T</strain>
    </source>
</reference>
<organism evidence="1 2">
    <name type="scientific">Telmatocola sphagniphila</name>
    <dbReference type="NCBI Taxonomy" id="1123043"/>
    <lineage>
        <taxon>Bacteria</taxon>
        <taxon>Pseudomonadati</taxon>
        <taxon>Planctomycetota</taxon>
        <taxon>Planctomycetia</taxon>
        <taxon>Gemmatales</taxon>
        <taxon>Gemmataceae</taxon>
    </lineage>
</organism>
<proteinExistence type="predicted"/>
<evidence type="ECO:0000313" key="1">
    <source>
        <dbReference type="EMBL" id="QVL33991.1"/>
    </source>
</evidence>
<dbReference type="RefSeq" id="WP_213498967.1">
    <property type="nucleotide sequence ID" value="NZ_CP074694.1"/>
</dbReference>
<gene>
    <name evidence="1" type="ORF">KIH39_08820</name>
</gene>
<dbReference type="KEGG" id="tsph:KIH39_08820"/>
<dbReference type="EMBL" id="CP074694">
    <property type="protein sequence ID" value="QVL33991.1"/>
    <property type="molecule type" value="Genomic_DNA"/>
</dbReference>
<protein>
    <submittedName>
        <fullName evidence="1">Uncharacterized protein</fullName>
    </submittedName>
</protein>
<evidence type="ECO:0000313" key="2">
    <source>
        <dbReference type="Proteomes" id="UP000676194"/>
    </source>
</evidence>
<sequence length="99" mass="11490">MAHYRVIRNGVLLGTLTRTGSDIPWWEGEFDPTPEFGLVRSLFDHERELLDADENIDAWGTAWDELSVGHVLQPLDGREPITEFLLHIEENGRRASWRY</sequence>
<name>A0A8E6B917_9BACT</name>